<sequence>MKTSVEVEYWVIDPDGALAPAAPLAADLPFAEEEFVEPLFELKTPPCATIKELRETFADRLRLALEAAAERDRLLVPLGTPIDAGPIETLPSDRTRIQEVVVGDPFAHTKHCAGTHVHVEQRNVADQLNVLTALDPALALCHSSPYCGGQRVAASARARCYRGRSYADLPDHGRLWPYTGTVAEWKRRLEKRYAEFVERAVERGIDRERVETEFSPFDAVWTPIRLRREMPTVEWRAPDATLPSELLRLVEGVREVMDDVHTSVVRIEGEEGERTEDEIVLPRFEALSEYVERAIHDGLASLAVTAYLERMGFRVGEYGPLTHEFEADRIEREDVRGLRLEYAERLREDVAGLTG</sequence>
<dbReference type="Pfam" id="PF04107">
    <property type="entry name" value="GCS2"/>
    <property type="match status" value="1"/>
</dbReference>
<accession>A0ABD5QFG1</accession>
<dbReference type="AlphaFoldDB" id="A0ABD5QFG1"/>
<dbReference type="SUPFAM" id="SSF55931">
    <property type="entry name" value="Glutamine synthetase/guanido kinase"/>
    <property type="match status" value="1"/>
</dbReference>
<reference evidence="1 2" key="1">
    <citation type="journal article" date="2019" name="Int. J. Syst. Evol. Microbiol.">
        <title>The Global Catalogue of Microorganisms (GCM) 10K type strain sequencing project: providing services to taxonomists for standard genome sequencing and annotation.</title>
        <authorList>
            <consortium name="The Broad Institute Genomics Platform"/>
            <consortium name="The Broad Institute Genome Sequencing Center for Infectious Disease"/>
            <person name="Wu L."/>
            <person name="Ma J."/>
        </authorList>
    </citation>
    <scope>NUCLEOTIDE SEQUENCE [LARGE SCALE GENOMIC DNA]</scope>
    <source>
        <strain evidence="1 2">CGMCC 1.15824</strain>
    </source>
</reference>
<dbReference type="InterPro" id="IPR006336">
    <property type="entry name" value="GCS2"/>
</dbReference>
<dbReference type="GO" id="GO:0016874">
    <property type="term" value="F:ligase activity"/>
    <property type="evidence" value="ECO:0007669"/>
    <property type="project" value="UniProtKB-KW"/>
</dbReference>
<evidence type="ECO:0000313" key="1">
    <source>
        <dbReference type="EMBL" id="MFC4988478.1"/>
    </source>
</evidence>
<comment type="caution">
    <text evidence="1">The sequence shown here is derived from an EMBL/GenBank/DDBJ whole genome shotgun (WGS) entry which is preliminary data.</text>
</comment>
<dbReference type="PANTHER" id="PTHR36510">
    <property type="entry name" value="GLUTAMATE--CYSTEINE LIGASE 2-RELATED"/>
    <property type="match status" value="1"/>
</dbReference>
<dbReference type="PANTHER" id="PTHR36510:SF1">
    <property type="entry name" value="GLUTAMATE--CYSTEINE LIGASE 2-RELATED"/>
    <property type="match status" value="1"/>
</dbReference>
<gene>
    <name evidence="1" type="ORF">ACFPFO_12045</name>
</gene>
<keyword evidence="2" id="KW-1185">Reference proteome</keyword>
<keyword evidence="1" id="KW-0436">Ligase</keyword>
<proteinExistence type="predicted"/>
<dbReference type="InterPro" id="IPR050141">
    <property type="entry name" value="GCL_type2/YbdK_subfam"/>
</dbReference>
<dbReference type="RefSeq" id="WP_224827252.1">
    <property type="nucleotide sequence ID" value="NZ_JAIVEF010000001.1"/>
</dbReference>
<protein>
    <submittedName>
        <fullName evidence="1">Glutamate-cysteine ligase family protein</fullName>
    </submittedName>
</protein>
<dbReference type="EMBL" id="JBHSJG010000036">
    <property type="protein sequence ID" value="MFC4988478.1"/>
    <property type="molecule type" value="Genomic_DNA"/>
</dbReference>
<evidence type="ECO:0000313" key="2">
    <source>
        <dbReference type="Proteomes" id="UP001595925"/>
    </source>
</evidence>
<dbReference type="InterPro" id="IPR014746">
    <property type="entry name" value="Gln_synth/guanido_kin_cat_dom"/>
</dbReference>
<organism evidence="1 2">
    <name type="scientific">Saliphagus infecundisoli</name>
    <dbReference type="NCBI Taxonomy" id="1849069"/>
    <lineage>
        <taxon>Archaea</taxon>
        <taxon>Methanobacteriati</taxon>
        <taxon>Methanobacteriota</taxon>
        <taxon>Stenosarchaea group</taxon>
        <taxon>Halobacteria</taxon>
        <taxon>Halobacteriales</taxon>
        <taxon>Natrialbaceae</taxon>
        <taxon>Saliphagus</taxon>
    </lineage>
</organism>
<name>A0ABD5QFG1_9EURY</name>
<dbReference type="Gene3D" id="3.30.590.20">
    <property type="match status" value="1"/>
</dbReference>
<dbReference type="Proteomes" id="UP001595925">
    <property type="component" value="Unassembled WGS sequence"/>
</dbReference>